<accession>A0A841GWU0</accession>
<proteinExistence type="predicted"/>
<dbReference type="Gene3D" id="2.180.10.10">
    <property type="entry name" value="RHS repeat-associated core"/>
    <property type="match status" value="1"/>
</dbReference>
<reference evidence="1 2" key="1">
    <citation type="submission" date="2020-08" db="EMBL/GenBank/DDBJ databases">
        <title>Genomic Encyclopedia of Type Strains, Phase IV (KMG-IV): sequencing the most valuable type-strain genomes for metagenomic binning, comparative biology and taxonomic classification.</title>
        <authorList>
            <person name="Goeker M."/>
        </authorList>
    </citation>
    <scope>NUCLEOTIDE SEQUENCE [LARGE SCALE GENOMIC DNA]</scope>
    <source>
        <strain evidence="1 2">DSM 29007</strain>
    </source>
</reference>
<keyword evidence="2" id="KW-1185">Reference proteome</keyword>
<dbReference type="RefSeq" id="WP_170035696.1">
    <property type="nucleotide sequence ID" value="NZ_JABDTL010000001.1"/>
</dbReference>
<comment type="caution">
    <text evidence="1">The sequence shown here is derived from an EMBL/GenBank/DDBJ whole genome shotgun (WGS) entry which is preliminary data.</text>
</comment>
<dbReference type="AlphaFoldDB" id="A0A841GWU0"/>
<dbReference type="InterPro" id="IPR022385">
    <property type="entry name" value="Rhs_assc_core"/>
</dbReference>
<evidence type="ECO:0000313" key="2">
    <source>
        <dbReference type="Proteomes" id="UP000582837"/>
    </source>
</evidence>
<dbReference type="NCBIfam" id="TIGR03696">
    <property type="entry name" value="Rhs_assc_core"/>
    <property type="match status" value="1"/>
</dbReference>
<organism evidence="1 2">
    <name type="scientific">Longimicrobium terrae</name>
    <dbReference type="NCBI Taxonomy" id="1639882"/>
    <lineage>
        <taxon>Bacteria</taxon>
        <taxon>Pseudomonadati</taxon>
        <taxon>Gemmatimonadota</taxon>
        <taxon>Longimicrobiia</taxon>
        <taxon>Longimicrobiales</taxon>
        <taxon>Longimicrobiaceae</taxon>
        <taxon>Longimicrobium</taxon>
    </lineage>
</organism>
<evidence type="ECO:0000313" key="1">
    <source>
        <dbReference type="EMBL" id="MBB6070303.1"/>
    </source>
</evidence>
<dbReference type="EMBL" id="JACHIA010000004">
    <property type="protein sequence ID" value="MBB6070303.1"/>
    <property type="molecule type" value="Genomic_DNA"/>
</dbReference>
<name>A0A841GWU0_9BACT</name>
<sequence>MRDASGQMYTRNRCYDPATGQFRQTDPIGLAGGLNGYGFAEGGC</sequence>
<protein>
    <submittedName>
        <fullName evidence="1">RHS repeat-associated protein</fullName>
    </submittedName>
</protein>
<dbReference type="Proteomes" id="UP000582837">
    <property type="component" value="Unassembled WGS sequence"/>
</dbReference>
<gene>
    <name evidence="1" type="ORF">HNQ61_001922</name>
</gene>